<reference evidence="1 2" key="1">
    <citation type="submission" date="2019-08" db="EMBL/GenBank/DDBJ databases">
        <title>Whole genome of Aphis craccivora.</title>
        <authorList>
            <person name="Voronova N.V."/>
            <person name="Shulinski R.S."/>
            <person name="Bandarenka Y.V."/>
            <person name="Zhorov D.G."/>
            <person name="Warner D."/>
        </authorList>
    </citation>
    <scope>NUCLEOTIDE SEQUENCE [LARGE SCALE GENOMIC DNA]</scope>
    <source>
        <strain evidence="1">180601</strain>
        <tissue evidence="1">Whole Body</tissue>
    </source>
</reference>
<dbReference type="OrthoDB" id="6594288at2759"/>
<dbReference type="Proteomes" id="UP000478052">
    <property type="component" value="Unassembled WGS sequence"/>
</dbReference>
<gene>
    <name evidence="1" type="ORF">FWK35_00033858</name>
</gene>
<comment type="caution">
    <text evidence="1">The sequence shown here is derived from an EMBL/GenBank/DDBJ whole genome shotgun (WGS) entry which is preliminary data.</text>
</comment>
<protein>
    <submittedName>
        <fullName evidence="1">Dimer Tnp hAT domain-containing protein</fullName>
    </submittedName>
</protein>
<evidence type="ECO:0000313" key="2">
    <source>
        <dbReference type="Proteomes" id="UP000478052"/>
    </source>
</evidence>
<dbReference type="EMBL" id="VUJU01013500">
    <property type="protein sequence ID" value="KAF0704659.1"/>
    <property type="molecule type" value="Genomic_DNA"/>
</dbReference>
<sequence>MNHIILDCIKAKPDLLKEFYAKCIDFLKISCYQIKKRYIFSDLILPLLDILTPSVVLSIDKRSEYNAIDSITCLTQKLTRIVNNDLLQSIDNQWRLISLVELFDNIINEKEPDKFWIQIKNLESGQFYELALFALSAMSLPHSNACCECIFSKVNRVKTKSRNKLITDTVAGTIMTSECIKRKEGCCYNFVHWKEMFDMMTSKNVYPKDVDSICGTEDIVIDEI</sequence>
<evidence type="ECO:0000313" key="1">
    <source>
        <dbReference type="EMBL" id="KAF0704659.1"/>
    </source>
</evidence>
<organism evidence="1 2">
    <name type="scientific">Aphis craccivora</name>
    <name type="common">Cowpea aphid</name>
    <dbReference type="NCBI Taxonomy" id="307492"/>
    <lineage>
        <taxon>Eukaryota</taxon>
        <taxon>Metazoa</taxon>
        <taxon>Ecdysozoa</taxon>
        <taxon>Arthropoda</taxon>
        <taxon>Hexapoda</taxon>
        <taxon>Insecta</taxon>
        <taxon>Pterygota</taxon>
        <taxon>Neoptera</taxon>
        <taxon>Paraneoptera</taxon>
        <taxon>Hemiptera</taxon>
        <taxon>Sternorrhyncha</taxon>
        <taxon>Aphidomorpha</taxon>
        <taxon>Aphidoidea</taxon>
        <taxon>Aphididae</taxon>
        <taxon>Aphidini</taxon>
        <taxon>Aphis</taxon>
        <taxon>Aphis</taxon>
    </lineage>
</organism>
<name>A0A6G0VPU5_APHCR</name>
<accession>A0A6G0VPU5</accession>
<dbReference type="AlphaFoldDB" id="A0A6G0VPU5"/>
<proteinExistence type="predicted"/>
<keyword evidence="2" id="KW-1185">Reference proteome</keyword>